<protein>
    <submittedName>
        <fullName evidence="6">Uncharacterized protein</fullName>
    </submittedName>
</protein>
<evidence type="ECO:0000256" key="2">
    <source>
        <dbReference type="ARBA" id="ARBA00022692"/>
    </source>
</evidence>
<feature type="transmembrane region" description="Helical" evidence="5">
    <location>
        <begin position="6"/>
        <end position="27"/>
    </location>
</feature>
<reference evidence="6 7" key="1">
    <citation type="journal article" date="2019" name="PLoS Pathog.">
        <title>Genome sequence of the bovine parasite Schistosoma bovis Tanzania.</title>
        <authorList>
            <person name="Oey H."/>
            <person name="Zakrzewski M."/>
            <person name="Gobert G."/>
            <person name="Gravermann K."/>
            <person name="Stoye J."/>
            <person name="Jones M."/>
            <person name="Mcmanus D."/>
            <person name="Krause L."/>
        </authorList>
    </citation>
    <scope>NUCLEOTIDE SEQUENCE [LARGE SCALE GENOMIC DNA]</scope>
    <source>
        <strain evidence="6 7">TAN1997</strain>
    </source>
</reference>
<keyword evidence="3 5" id="KW-1133">Transmembrane helix</keyword>
<evidence type="ECO:0000256" key="4">
    <source>
        <dbReference type="ARBA" id="ARBA00023136"/>
    </source>
</evidence>
<dbReference type="AlphaFoldDB" id="A0A430QNQ7"/>
<evidence type="ECO:0000256" key="1">
    <source>
        <dbReference type="ARBA" id="ARBA00004141"/>
    </source>
</evidence>
<sequence>MSWRAFIKPIFVVCYSLLICITLPFLILKLYEKSAPAIVSAWFVAGLFVLGAIPISLWTIIEHMINYTNPLLQRHIIRFVWFLTSFISESCGWFRFMLLMR</sequence>
<evidence type="ECO:0000313" key="7">
    <source>
        <dbReference type="Proteomes" id="UP000290809"/>
    </source>
</evidence>
<dbReference type="EMBL" id="QMKO01001512">
    <property type="protein sequence ID" value="RTG89306.1"/>
    <property type="molecule type" value="Genomic_DNA"/>
</dbReference>
<proteinExistence type="predicted"/>
<feature type="transmembrane region" description="Helical" evidence="5">
    <location>
        <begin position="39"/>
        <end position="61"/>
    </location>
</feature>
<name>A0A430QNQ7_SCHBO</name>
<dbReference type="Proteomes" id="UP000290809">
    <property type="component" value="Unassembled WGS sequence"/>
</dbReference>
<comment type="subcellular location">
    <subcellularLocation>
        <location evidence="1">Membrane</location>
        <topology evidence="1">Multi-pass membrane protein</topology>
    </subcellularLocation>
</comment>
<evidence type="ECO:0000256" key="3">
    <source>
        <dbReference type="ARBA" id="ARBA00022989"/>
    </source>
</evidence>
<dbReference type="STRING" id="6184.A0A430QNQ7"/>
<feature type="transmembrane region" description="Helical" evidence="5">
    <location>
        <begin position="76"/>
        <end position="98"/>
    </location>
</feature>
<evidence type="ECO:0000256" key="5">
    <source>
        <dbReference type="SAM" id="Phobius"/>
    </source>
</evidence>
<evidence type="ECO:0000313" key="6">
    <source>
        <dbReference type="EMBL" id="RTG89306.1"/>
    </source>
</evidence>
<keyword evidence="4 5" id="KW-0472">Membrane</keyword>
<keyword evidence="2 5" id="KW-0812">Transmembrane</keyword>
<dbReference type="GO" id="GO:0016020">
    <property type="term" value="C:membrane"/>
    <property type="evidence" value="ECO:0007669"/>
    <property type="project" value="UniProtKB-SubCell"/>
</dbReference>
<accession>A0A430QNQ7</accession>
<comment type="caution">
    <text evidence="6">The sequence shown here is derived from an EMBL/GenBank/DDBJ whole genome shotgun (WGS) entry which is preliminary data.</text>
</comment>
<keyword evidence="7" id="KW-1185">Reference proteome</keyword>
<organism evidence="6 7">
    <name type="scientific">Schistosoma bovis</name>
    <name type="common">Blood fluke</name>
    <dbReference type="NCBI Taxonomy" id="6184"/>
    <lineage>
        <taxon>Eukaryota</taxon>
        <taxon>Metazoa</taxon>
        <taxon>Spiralia</taxon>
        <taxon>Lophotrochozoa</taxon>
        <taxon>Platyhelminthes</taxon>
        <taxon>Trematoda</taxon>
        <taxon>Digenea</taxon>
        <taxon>Strigeidida</taxon>
        <taxon>Schistosomatoidea</taxon>
        <taxon>Schistosomatidae</taxon>
        <taxon>Schistosoma</taxon>
    </lineage>
</organism>
<dbReference type="Pfam" id="PF03619">
    <property type="entry name" value="Solute_trans_a"/>
    <property type="match status" value="1"/>
</dbReference>
<gene>
    <name evidence="6" type="ORF">DC041_0003921</name>
</gene>
<dbReference type="InterPro" id="IPR005178">
    <property type="entry name" value="Ostalpha/TMEM184C"/>
</dbReference>